<dbReference type="PANTHER" id="PTHR18895:SF74">
    <property type="entry name" value="MTRF1L RELEASE FACTOR GLUTAMINE METHYLTRANSFERASE"/>
    <property type="match status" value="1"/>
</dbReference>
<dbReference type="InterPro" id="IPR050320">
    <property type="entry name" value="N5-glutamine_MTase"/>
</dbReference>
<keyword evidence="2" id="KW-0808">Transferase</keyword>
<dbReference type="InterPro" id="IPR029063">
    <property type="entry name" value="SAM-dependent_MTases_sf"/>
</dbReference>
<protein>
    <recommendedName>
        <fullName evidence="5">Type II methyltransferase M.TaqI-like domain-containing protein</fullName>
    </recommendedName>
</protein>
<keyword evidence="7" id="KW-1185">Reference proteome</keyword>
<evidence type="ECO:0000313" key="6">
    <source>
        <dbReference type="EMBL" id="KAF9333237.1"/>
    </source>
</evidence>
<keyword evidence="3" id="KW-0949">S-adenosyl-L-methionine</keyword>
<dbReference type="InterPro" id="IPR004556">
    <property type="entry name" value="HemK-like"/>
</dbReference>
<feature type="compositionally biased region" description="Low complexity" evidence="4">
    <location>
        <begin position="295"/>
        <end position="314"/>
    </location>
</feature>
<dbReference type="GO" id="GO:0003676">
    <property type="term" value="F:nucleic acid binding"/>
    <property type="evidence" value="ECO:0007669"/>
    <property type="project" value="InterPro"/>
</dbReference>
<dbReference type="Gene3D" id="3.40.50.150">
    <property type="entry name" value="Vaccinia Virus protein VP39"/>
    <property type="match status" value="1"/>
</dbReference>
<sequence length="379" mass="41667">MRTTLELVKIWTEALVPVCNHSQSHASQELKWLMQHAKQVAHIQEQQLKAKAASSYSPNIIAGQRGRGTLSPHEIELLQGYVDQRVKSRKPLQYILGTQPFMDLEILTRPPTLIPRWETEEWTAKLAATLTSEPSLFASGNLSSRFKILDICSGSGCIPLGLASSLPPFSSHLFGVDIHPKAVQLAKDNEAKNRDLLNGNTVEFHQADLLAPHAVDTFLSWTREKTTSSGASGASGASGYNLVISNPPYIAHDEYDTLEPEVSQWEDPKALLADEEGLVFYPRIAQIAIQLLSQPKPSSSSSAGSDSESGVSEEGSPRGGRQWKNGPDLDKVRIPELVFEIGGDHQVDYVRDAVRDAGFSRVRVWKDLADRARCIVGAR</sequence>
<accession>A0A9P5SM00</accession>
<evidence type="ECO:0000256" key="3">
    <source>
        <dbReference type="ARBA" id="ARBA00022691"/>
    </source>
</evidence>
<dbReference type="InterPro" id="IPR002052">
    <property type="entry name" value="DNA_methylase_N6_adenine_CS"/>
</dbReference>
<dbReference type="Gene3D" id="1.10.8.10">
    <property type="entry name" value="DNA helicase RuvA subunit, C-terminal domain"/>
    <property type="match status" value="1"/>
</dbReference>
<dbReference type="Pfam" id="PF07669">
    <property type="entry name" value="Eco57I"/>
    <property type="match status" value="1"/>
</dbReference>
<evidence type="ECO:0000256" key="1">
    <source>
        <dbReference type="ARBA" id="ARBA00022603"/>
    </source>
</evidence>
<proteinExistence type="predicted"/>
<evidence type="ECO:0000313" key="7">
    <source>
        <dbReference type="Proteomes" id="UP000696485"/>
    </source>
</evidence>
<dbReference type="PROSITE" id="PS00092">
    <property type="entry name" value="N6_MTASE"/>
    <property type="match status" value="1"/>
</dbReference>
<dbReference type="GO" id="GO:0008276">
    <property type="term" value="F:protein methyltransferase activity"/>
    <property type="evidence" value="ECO:0007669"/>
    <property type="project" value="InterPro"/>
</dbReference>
<dbReference type="GO" id="GO:0032259">
    <property type="term" value="P:methylation"/>
    <property type="evidence" value="ECO:0007669"/>
    <property type="project" value="UniProtKB-KW"/>
</dbReference>
<dbReference type="InterPro" id="IPR011639">
    <property type="entry name" value="MethylTrfase_TaqI-like_dom"/>
</dbReference>
<feature type="region of interest" description="Disordered" evidence="4">
    <location>
        <begin position="295"/>
        <end position="328"/>
    </location>
</feature>
<keyword evidence="1" id="KW-0489">Methyltransferase</keyword>
<organism evidence="6 7">
    <name type="scientific">Podila minutissima</name>
    <dbReference type="NCBI Taxonomy" id="64525"/>
    <lineage>
        <taxon>Eukaryota</taxon>
        <taxon>Fungi</taxon>
        <taxon>Fungi incertae sedis</taxon>
        <taxon>Mucoromycota</taxon>
        <taxon>Mortierellomycotina</taxon>
        <taxon>Mortierellomycetes</taxon>
        <taxon>Mortierellales</taxon>
        <taxon>Mortierellaceae</taxon>
        <taxon>Podila</taxon>
    </lineage>
</organism>
<dbReference type="EMBL" id="JAAAUY010000214">
    <property type="protein sequence ID" value="KAF9333237.1"/>
    <property type="molecule type" value="Genomic_DNA"/>
</dbReference>
<reference evidence="6" key="1">
    <citation type="journal article" date="2020" name="Fungal Divers.">
        <title>Resolving the Mortierellaceae phylogeny through synthesis of multi-gene phylogenetics and phylogenomics.</title>
        <authorList>
            <person name="Vandepol N."/>
            <person name="Liber J."/>
            <person name="Desiro A."/>
            <person name="Na H."/>
            <person name="Kennedy M."/>
            <person name="Barry K."/>
            <person name="Grigoriev I.V."/>
            <person name="Miller A.N."/>
            <person name="O'Donnell K."/>
            <person name="Stajich J.E."/>
            <person name="Bonito G."/>
        </authorList>
    </citation>
    <scope>NUCLEOTIDE SEQUENCE</scope>
    <source>
        <strain evidence="6">NVP1</strain>
    </source>
</reference>
<dbReference type="GO" id="GO:0006304">
    <property type="term" value="P:DNA modification"/>
    <property type="evidence" value="ECO:0007669"/>
    <property type="project" value="InterPro"/>
</dbReference>
<evidence type="ECO:0000256" key="2">
    <source>
        <dbReference type="ARBA" id="ARBA00022679"/>
    </source>
</evidence>
<feature type="domain" description="Type II methyltransferase M.TaqI-like" evidence="5">
    <location>
        <begin position="172"/>
        <end position="257"/>
    </location>
</feature>
<dbReference type="CDD" id="cd02440">
    <property type="entry name" value="AdoMet_MTases"/>
    <property type="match status" value="1"/>
</dbReference>
<evidence type="ECO:0000259" key="5">
    <source>
        <dbReference type="Pfam" id="PF07669"/>
    </source>
</evidence>
<comment type="caution">
    <text evidence="6">The sequence shown here is derived from an EMBL/GenBank/DDBJ whole genome shotgun (WGS) entry which is preliminary data.</text>
</comment>
<dbReference type="AlphaFoldDB" id="A0A9P5SM00"/>
<dbReference type="PANTHER" id="PTHR18895">
    <property type="entry name" value="HEMK METHYLTRANSFERASE"/>
    <property type="match status" value="1"/>
</dbReference>
<dbReference type="NCBIfam" id="TIGR00536">
    <property type="entry name" value="hemK_fam"/>
    <property type="match status" value="1"/>
</dbReference>
<dbReference type="Proteomes" id="UP000696485">
    <property type="component" value="Unassembled WGS sequence"/>
</dbReference>
<evidence type="ECO:0000256" key="4">
    <source>
        <dbReference type="SAM" id="MobiDB-lite"/>
    </source>
</evidence>
<name>A0A9P5SM00_9FUNG</name>
<dbReference type="GO" id="GO:0005739">
    <property type="term" value="C:mitochondrion"/>
    <property type="evidence" value="ECO:0007669"/>
    <property type="project" value="TreeGrafter"/>
</dbReference>
<dbReference type="SUPFAM" id="SSF53335">
    <property type="entry name" value="S-adenosyl-L-methionine-dependent methyltransferases"/>
    <property type="match status" value="1"/>
</dbReference>
<gene>
    <name evidence="6" type="ORF">BG006_003874</name>
</gene>